<dbReference type="Pfam" id="PF01381">
    <property type="entry name" value="HTH_3"/>
    <property type="match status" value="1"/>
</dbReference>
<keyword evidence="2" id="KW-0238">DNA-binding</keyword>
<keyword evidence="6" id="KW-1185">Reference proteome</keyword>
<dbReference type="PANTHER" id="PTHR10245:SF15">
    <property type="entry name" value="ENDOTHELIAL DIFFERENTIATION-RELATED FACTOR 1"/>
    <property type="match status" value="1"/>
</dbReference>
<dbReference type="Pfam" id="PF08523">
    <property type="entry name" value="MBF1"/>
    <property type="match status" value="1"/>
</dbReference>
<dbReference type="Proteomes" id="UP000887565">
    <property type="component" value="Unplaced"/>
</dbReference>
<sequence length="156" mass="17642">MNLQSDSHWDSVTVLKKKAPKPSELRTQQAINQAQRSGQQIDTSKKFNAATNRQHQTTKNVAQLDRETEELHHKDVGLDVGRLIQQGRATKNWTQNDLAKQICEKQSIINEYESGKAVANQQILSKLERALGIRLRGKEKGQPLPVRGAPKKDEKK</sequence>
<dbReference type="GO" id="GO:0003677">
    <property type="term" value="F:DNA binding"/>
    <property type="evidence" value="ECO:0007669"/>
    <property type="project" value="UniProtKB-KW"/>
</dbReference>
<dbReference type="WBParaSite" id="nRc.2.0.1.t00480-RA">
    <property type="protein sequence ID" value="nRc.2.0.1.t00480-RA"/>
    <property type="gene ID" value="nRc.2.0.1.g00480"/>
</dbReference>
<evidence type="ECO:0000256" key="4">
    <source>
        <dbReference type="SAM" id="MobiDB-lite"/>
    </source>
</evidence>
<feature type="domain" description="HTH cro/C1-type" evidence="5">
    <location>
        <begin position="84"/>
        <end position="138"/>
    </location>
</feature>
<dbReference type="SUPFAM" id="SSF47413">
    <property type="entry name" value="lambda repressor-like DNA-binding domains"/>
    <property type="match status" value="1"/>
</dbReference>
<evidence type="ECO:0000256" key="1">
    <source>
        <dbReference type="ARBA" id="ARBA00023015"/>
    </source>
</evidence>
<dbReference type="Gene3D" id="1.10.260.40">
    <property type="entry name" value="lambda repressor-like DNA-binding domains"/>
    <property type="match status" value="1"/>
</dbReference>
<dbReference type="AlphaFoldDB" id="A0A915HFQ6"/>
<dbReference type="InterPro" id="IPR013729">
    <property type="entry name" value="MBF1_N"/>
</dbReference>
<dbReference type="InterPro" id="IPR001387">
    <property type="entry name" value="Cro/C1-type_HTH"/>
</dbReference>
<dbReference type="PANTHER" id="PTHR10245">
    <property type="entry name" value="ENDOTHELIAL DIFFERENTIATION-RELATED FACTOR 1 MULTIPROTEIN BRIDGING FACTOR 1"/>
    <property type="match status" value="1"/>
</dbReference>
<organism evidence="6 7">
    <name type="scientific">Romanomermis culicivorax</name>
    <name type="common">Nematode worm</name>
    <dbReference type="NCBI Taxonomy" id="13658"/>
    <lineage>
        <taxon>Eukaryota</taxon>
        <taxon>Metazoa</taxon>
        <taxon>Ecdysozoa</taxon>
        <taxon>Nematoda</taxon>
        <taxon>Enoplea</taxon>
        <taxon>Dorylaimia</taxon>
        <taxon>Mermithida</taxon>
        <taxon>Mermithoidea</taxon>
        <taxon>Mermithidae</taxon>
        <taxon>Romanomermis</taxon>
    </lineage>
</organism>
<evidence type="ECO:0000313" key="6">
    <source>
        <dbReference type="Proteomes" id="UP000887565"/>
    </source>
</evidence>
<reference evidence="7" key="1">
    <citation type="submission" date="2022-11" db="UniProtKB">
        <authorList>
            <consortium name="WormBaseParasite"/>
        </authorList>
    </citation>
    <scope>IDENTIFICATION</scope>
</reference>
<dbReference type="GO" id="GO:0005634">
    <property type="term" value="C:nucleus"/>
    <property type="evidence" value="ECO:0007669"/>
    <property type="project" value="TreeGrafter"/>
</dbReference>
<dbReference type="InterPro" id="IPR010982">
    <property type="entry name" value="Lambda_DNA-bd_dom_sf"/>
</dbReference>
<dbReference type="SMART" id="SM00530">
    <property type="entry name" value="HTH_XRE"/>
    <property type="match status" value="1"/>
</dbReference>
<accession>A0A915HFQ6</accession>
<dbReference type="PROSITE" id="PS50943">
    <property type="entry name" value="HTH_CROC1"/>
    <property type="match status" value="1"/>
</dbReference>
<proteinExistence type="predicted"/>
<evidence type="ECO:0000256" key="2">
    <source>
        <dbReference type="ARBA" id="ARBA00023125"/>
    </source>
</evidence>
<keyword evidence="3" id="KW-0804">Transcription</keyword>
<dbReference type="OMA" id="GKNKSCK"/>
<feature type="region of interest" description="Disordered" evidence="4">
    <location>
        <begin position="134"/>
        <end position="156"/>
    </location>
</feature>
<evidence type="ECO:0000259" key="5">
    <source>
        <dbReference type="PROSITE" id="PS50943"/>
    </source>
</evidence>
<dbReference type="CDD" id="cd00093">
    <property type="entry name" value="HTH_XRE"/>
    <property type="match status" value="1"/>
</dbReference>
<protein>
    <submittedName>
        <fullName evidence="7">HTH cro/C1-type domain-containing protein</fullName>
    </submittedName>
</protein>
<evidence type="ECO:0000256" key="3">
    <source>
        <dbReference type="ARBA" id="ARBA00023163"/>
    </source>
</evidence>
<evidence type="ECO:0000313" key="7">
    <source>
        <dbReference type="WBParaSite" id="nRc.2.0.1.t00480-RA"/>
    </source>
</evidence>
<keyword evidence="1" id="KW-0805">Transcription regulation</keyword>
<feature type="region of interest" description="Disordered" evidence="4">
    <location>
        <begin position="1"/>
        <end position="26"/>
    </location>
</feature>
<name>A0A915HFQ6_ROMCU</name>